<feature type="region of interest" description="Disordered" evidence="10">
    <location>
        <begin position="224"/>
        <end position="246"/>
    </location>
</feature>
<comment type="similarity">
    <text evidence="9">Belongs to the connexin family.</text>
</comment>
<evidence type="ECO:0000256" key="11">
    <source>
        <dbReference type="SAM" id="Phobius"/>
    </source>
</evidence>
<keyword evidence="3" id="KW-1003">Cell membrane</keyword>
<dbReference type="GeneTree" id="ENSGT01030000234513"/>
<evidence type="ECO:0000313" key="14">
    <source>
        <dbReference type="Ensembl" id="ENSPMAP00000009847.1"/>
    </source>
</evidence>
<dbReference type="SMART" id="SM00037">
    <property type="entry name" value="CNX"/>
    <property type="match status" value="1"/>
</dbReference>
<evidence type="ECO:0000256" key="2">
    <source>
        <dbReference type="ARBA" id="ARBA00004651"/>
    </source>
</evidence>
<dbReference type="Ensembl" id="ENSPMAT00000009889.1">
    <property type="protein sequence ID" value="ENSPMAP00000009847.1"/>
    <property type="gene ID" value="ENSPMAG00000008947.1"/>
</dbReference>
<keyword evidence="6" id="KW-0965">Cell junction</keyword>
<feature type="transmembrane region" description="Helical" evidence="11">
    <location>
        <begin position="128"/>
        <end position="153"/>
    </location>
</feature>
<dbReference type="PANTHER" id="PTHR11984:SF20">
    <property type="entry name" value="GAP JUNCTION BETA-1 PROTEIN"/>
    <property type="match status" value="1"/>
</dbReference>
<evidence type="ECO:0000256" key="5">
    <source>
        <dbReference type="ARBA" id="ARBA00022868"/>
    </source>
</evidence>
<evidence type="ECO:0000259" key="13">
    <source>
        <dbReference type="SMART" id="SM01089"/>
    </source>
</evidence>
<dbReference type="InterPro" id="IPR019570">
    <property type="entry name" value="Connexin_CCC"/>
</dbReference>
<dbReference type="PROSITE" id="PS00407">
    <property type="entry name" value="CONNEXINS_1"/>
    <property type="match status" value="1"/>
</dbReference>
<sequence>MNWAGLYEVLSGANRYSTSIGRVWLSVLFIFRIMVLVVAAESVWGDEQSDFVCNTLQPGCQNVCYDHHFPISHVRLWALQLIFVSTPALLVAMHVAHRHRRAKRKARRCGRAYDDVAVRKPPIDGLLLCTYVVSVLFRVAFECSFLYAFYFIYSGVKMPRLIKCDASPCPNVVDCFVSRPTEKTIFTIFMLAVSAVCLLLNLAELVYLLVHYCSRASGRATARGDAVGRGRRRGGEGRRGSPEEKR</sequence>
<dbReference type="GO" id="GO:0007267">
    <property type="term" value="P:cell-cell signaling"/>
    <property type="evidence" value="ECO:0007669"/>
    <property type="project" value="TreeGrafter"/>
</dbReference>
<keyword evidence="8 11" id="KW-0472">Membrane</keyword>
<accession>S4RXA7</accession>
<protein>
    <recommendedName>
        <fullName evidence="9">Gap junction protein</fullName>
    </recommendedName>
</protein>
<keyword evidence="4 9" id="KW-0812">Transmembrane</keyword>
<evidence type="ECO:0000256" key="7">
    <source>
        <dbReference type="ARBA" id="ARBA00022989"/>
    </source>
</evidence>
<dbReference type="SMART" id="SM01089">
    <property type="entry name" value="Connexin_CCC"/>
    <property type="match status" value="1"/>
</dbReference>
<feature type="compositionally biased region" description="Basic and acidic residues" evidence="10">
    <location>
        <begin position="233"/>
        <end position="246"/>
    </location>
</feature>
<feature type="transmembrane region" description="Helical" evidence="11">
    <location>
        <begin position="77"/>
        <end position="97"/>
    </location>
</feature>
<proteinExistence type="inferred from homology"/>
<feature type="transmembrane region" description="Helical" evidence="11">
    <location>
        <begin position="185"/>
        <end position="210"/>
    </location>
</feature>
<comment type="function">
    <text evidence="9">One gap junction consists of a cluster of closely packed pairs of transmembrane channels, the connexons, through which materials of low MW diffuse from one cell to a neighboring cell.</text>
</comment>
<feature type="transmembrane region" description="Helical" evidence="11">
    <location>
        <begin position="21"/>
        <end position="40"/>
    </location>
</feature>
<dbReference type="GO" id="GO:0005243">
    <property type="term" value="F:gap junction channel activity"/>
    <property type="evidence" value="ECO:0007669"/>
    <property type="project" value="TreeGrafter"/>
</dbReference>
<comment type="subcellular location">
    <subcellularLocation>
        <location evidence="1">Cell junction</location>
        <location evidence="1">Gap junction</location>
    </subcellularLocation>
    <subcellularLocation>
        <location evidence="2 9">Cell membrane</location>
        <topology evidence="2 9">Multi-pass membrane protein</topology>
    </subcellularLocation>
</comment>
<comment type="subunit">
    <text evidence="9">A connexon is composed of a hexamer of connexins.</text>
</comment>
<dbReference type="PROSITE" id="PS00408">
    <property type="entry name" value="CONNEXINS_2"/>
    <property type="match status" value="1"/>
</dbReference>
<dbReference type="GO" id="GO:0005922">
    <property type="term" value="C:connexin complex"/>
    <property type="evidence" value="ECO:0007669"/>
    <property type="project" value="InterPro"/>
</dbReference>
<dbReference type="Pfam" id="PF00029">
    <property type="entry name" value="Connexin"/>
    <property type="match status" value="1"/>
</dbReference>
<dbReference type="OMA" id="CDSFPCP"/>
<dbReference type="PANTHER" id="PTHR11984">
    <property type="entry name" value="CONNEXIN"/>
    <property type="match status" value="1"/>
</dbReference>
<dbReference type="InterPro" id="IPR038359">
    <property type="entry name" value="Connexin_N_sf"/>
</dbReference>
<evidence type="ECO:0000256" key="6">
    <source>
        <dbReference type="ARBA" id="ARBA00022949"/>
    </source>
</evidence>
<reference evidence="14" key="2">
    <citation type="submission" date="2025-09" db="UniProtKB">
        <authorList>
            <consortium name="Ensembl"/>
        </authorList>
    </citation>
    <scope>IDENTIFICATION</scope>
</reference>
<dbReference type="FunFam" id="1.20.1440.80:FF:000001">
    <property type="entry name" value="Gap junction alpha-1"/>
    <property type="match status" value="1"/>
</dbReference>
<evidence type="ECO:0000256" key="9">
    <source>
        <dbReference type="RuleBase" id="RU000630"/>
    </source>
</evidence>
<dbReference type="InterPro" id="IPR013092">
    <property type="entry name" value="Connexin_N"/>
</dbReference>
<evidence type="ECO:0000256" key="3">
    <source>
        <dbReference type="ARBA" id="ARBA00022475"/>
    </source>
</evidence>
<dbReference type="InterPro" id="IPR017990">
    <property type="entry name" value="Connexin_CS"/>
</dbReference>
<dbReference type="STRING" id="7757.ENSPMAP00000009847"/>
<feature type="domain" description="Connexin N-terminal" evidence="12">
    <location>
        <begin position="42"/>
        <end position="75"/>
    </location>
</feature>
<dbReference type="AlphaFoldDB" id="S4RXA7"/>
<dbReference type="InterPro" id="IPR000500">
    <property type="entry name" value="Connexin"/>
</dbReference>
<organism evidence="14">
    <name type="scientific">Petromyzon marinus</name>
    <name type="common">Sea lamprey</name>
    <dbReference type="NCBI Taxonomy" id="7757"/>
    <lineage>
        <taxon>Eukaryota</taxon>
        <taxon>Metazoa</taxon>
        <taxon>Chordata</taxon>
        <taxon>Craniata</taxon>
        <taxon>Vertebrata</taxon>
        <taxon>Cyclostomata</taxon>
        <taxon>Hyperoartia</taxon>
        <taxon>Petromyzontiformes</taxon>
        <taxon>Petromyzontidae</taxon>
        <taxon>Petromyzon</taxon>
    </lineage>
</organism>
<keyword evidence="7 11" id="KW-1133">Transmembrane helix</keyword>
<name>S4RXA7_PETMA</name>
<dbReference type="Gene3D" id="1.20.1440.80">
    <property type="entry name" value="Gap junction channel protein cysteine-rich domain"/>
    <property type="match status" value="1"/>
</dbReference>
<reference evidence="14" key="1">
    <citation type="submission" date="2025-08" db="UniProtKB">
        <authorList>
            <consortium name="Ensembl"/>
        </authorList>
    </citation>
    <scope>IDENTIFICATION</scope>
</reference>
<evidence type="ECO:0000256" key="10">
    <source>
        <dbReference type="SAM" id="MobiDB-lite"/>
    </source>
</evidence>
<dbReference type="PRINTS" id="PR00206">
    <property type="entry name" value="CONNEXIN"/>
</dbReference>
<evidence type="ECO:0000259" key="12">
    <source>
        <dbReference type="SMART" id="SM00037"/>
    </source>
</evidence>
<evidence type="ECO:0000256" key="4">
    <source>
        <dbReference type="ARBA" id="ARBA00022692"/>
    </source>
</evidence>
<dbReference type="HOGENOM" id="CLU_037388_4_1_1"/>
<evidence type="ECO:0000256" key="1">
    <source>
        <dbReference type="ARBA" id="ARBA00004610"/>
    </source>
</evidence>
<keyword evidence="5 9" id="KW-0303">Gap junction</keyword>
<evidence type="ECO:0000256" key="8">
    <source>
        <dbReference type="ARBA" id="ARBA00023136"/>
    </source>
</evidence>
<feature type="domain" description="Connexin cysteine-rich" evidence="13">
    <location>
        <begin position="141"/>
        <end position="208"/>
    </location>
</feature>